<dbReference type="EMBL" id="MU853360">
    <property type="protein sequence ID" value="KAK4108873.1"/>
    <property type="molecule type" value="Genomic_DNA"/>
</dbReference>
<evidence type="ECO:0000256" key="1">
    <source>
        <dbReference type="SAM" id="MobiDB-lite"/>
    </source>
</evidence>
<evidence type="ECO:0000313" key="2">
    <source>
        <dbReference type="EMBL" id="KAK4108873.1"/>
    </source>
</evidence>
<dbReference type="RefSeq" id="XP_064666443.1">
    <property type="nucleotide sequence ID" value="XM_064809444.1"/>
</dbReference>
<name>A0AAN6QET1_9PEZI</name>
<reference evidence="2" key="2">
    <citation type="submission" date="2023-05" db="EMBL/GenBank/DDBJ databases">
        <authorList>
            <consortium name="Lawrence Berkeley National Laboratory"/>
            <person name="Steindorff A."/>
            <person name="Hensen N."/>
            <person name="Bonometti L."/>
            <person name="Westerberg I."/>
            <person name="Brannstrom I.O."/>
            <person name="Guillou S."/>
            <person name="Cros-Aarteil S."/>
            <person name="Calhoun S."/>
            <person name="Haridas S."/>
            <person name="Kuo A."/>
            <person name="Mondo S."/>
            <person name="Pangilinan J."/>
            <person name="Riley R."/>
            <person name="Labutti K."/>
            <person name="Andreopoulos B."/>
            <person name="Lipzen A."/>
            <person name="Chen C."/>
            <person name="Yanf M."/>
            <person name="Daum C."/>
            <person name="Ng V."/>
            <person name="Clum A."/>
            <person name="Ohm R."/>
            <person name="Martin F."/>
            <person name="Silar P."/>
            <person name="Natvig D."/>
            <person name="Lalanne C."/>
            <person name="Gautier V."/>
            <person name="Ament-Velasquez S.L."/>
            <person name="Kruys A."/>
            <person name="Hutchinson M.I."/>
            <person name="Powell A.J."/>
            <person name="Barry K."/>
            <person name="Miller A.N."/>
            <person name="Grigoriev I.V."/>
            <person name="Debuchy R."/>
            <person name="Gladieux P."/>
            <person name="Thoren M.H."/>
            <person name="Johannesson H."/>
        </authorList>
    </citation>
    <scope>NUCLEOTIDE SEQUENCE</scope>
    <source>
        <strain evidence="2">CBS 508.74</strain>
    </source>
</reference>
<gene>
    <name evidence="2" type="ORF">N656DRAFT_378081</name>
</gene>
<dbReference type="AlphaFoldDB" id="A0AAN6QET1"/>
<dbReference type="GeneID" id="89933568"/>
<proteinExistence type="predicted"/>
<comment type="caution">
    <text evidence="2">The sequence shown here is derived from an EMBL/GenBank/DDBJ whole genome shotgun (WGS) entry which is preliminary data.</text>
</comment>
<accession>A0AAN6QET1</accession>
<keyword evidence="3" id="KW-1185">Reference proteome</keyword>
<dbReference type="Proteomes" id="UP001302812">
    <property type="component" value="Unassembled WGS sequence"/>
</dbReference>
<organism evidence="2 3">
    <name type="scientific">Canariomyces notabilis</name>
    <dbReference type="NCBI Taxonomy" id="2074819"/>
    <lineage>
        <taxon>Eukaryota</taxon>
        <taxon>Fungi</taxon>
        <taxon>Dikarya</taxon>
        <taxon>Ascomycota</taxon>
        <taxon>Pezizomycotina</taxon>
        <taxon>Sordariomycetes</taxon>
        <taxon>Sordariomycetidae</taxon>
        <taxon>Sordariales</taxon>
        <taxon>Chaetomiaceae</taxon>
        <taxon>Canariomyces</taxon>
    </lineage>
</organism>
<feature type="region of interest" description="Disordered" evidence="1">
    <location>
        <begin position="1"/>
        <end position="24"/>
    </location>
</feature>
<feature type="compositionally biased region" description="Basic and acidic residues" evidence="1">
    <location>
        <begin position="1"/>
        <end position="16"/>
    </location>
</feature>
<evidence type="ECO:0000313" key="3">
    <source>
        <dbReference type="Proteomes" id="UP001302812"/>
    </source>
</evidence>
<sequence>MSQVNRERSPLVDRRPGQIGSASQVAGVNSGCCIAETCGLTSKSGPKVIVVPSILRPACQGPQGRRGRCSKMPVTLLYVRVLPEQKFLTFSRSDGPEIFTYISRFGGSRRHPDDLRRRISHSDLKPTSLARCLHTVHTSGHPHFATINTIAGDQRYRTALKTKNCRMICDTTWWLAASSGAALAESPSWRLIHCSISYIWAIQKCRTWQRVPCPRLRRFDIRRYWSSC</sequence>
<reference evidence="2" key="1">
    <citation type="journal article" date="2023" name="Mol. Phylogenet. Evol.">
        <title>Genome-scale phylogeny and comparative genomics of the fungal order Sordariales.</title>
        <authorList>
            <person name="Hensen N."/>
            <person name="Bonometti L."/>
            <person name="Westerberg I."/>
            <person name="Brannstrom I.O."/>
            <person name="Guillou S."/>
            <person name="Cros-Aarteil S."/>
            <person name="Calhoun S."/>
            <person name="Haridas S."/>
            <person name="Kuo A."/>
            <person name="Mondo S."/>
            <person name="Pangilinan J."/>
            <person name="Riley R."/>
            <person name="LaButti K."/>
            <person name="Andreopoulos B."/>
            <person name="Lipzen A."/>
            <person name="Chen C."/>
            <person name="Yan M."/>
            <person name="Daum C."/>
            <person name="Ng V."/>
            <person name="Clum A."/>
            <person name="Steindorff A."/>
            <person name="Ohm R.A."/>
            <person name="Martin F."/>
            <person name="Silar P."/>
            <person name="Natvig D.O."/>
            <person name="Lalanne C."/>
            <person name="Gautier V."/>
            <person name="Ament-Velasquez S.L."/>
            <person name="Kruys A."/>
            <person name="Hutchinson M.I."/>
            <person name="Powell A.J."/>
            <person name="Barry K."/>
            <person name="Miller A.N."/>
            <person name="Grigoriev I.V."/>
            <person name="Debuchy R."/>
            <person name="Gladieux P."/>
            <person name="Hiltunen Thoren M."/>
            <person name="Johannesson H."/>
        </authorList>
    </citation>
    <scope>NUCLEOTIDE SEQUENCE</scope>
    <source>
        <strain evidence="2">CBS 508.74</strain>
    </source>
</reference>
<protein>
    <submittedName>
        <fullName evidence="2">Uncharacterized protein</fullName>
    </submittedName>
</protein>